<organism evidence="1 2">
    <name type="scientific">Thermacetogenium phaeum (strain ATCC BAA-254 / DSM 26808 / PB)</name>
    <dbReference type="NCBI Taxonomy" id="1089553"/>
    <lineage>
        <taxon>Bacteria</taxon>
        <taxon>Bacillati</taxon>
        <taxon>Bacillota</taxon>
        <taxon>Clostridia</taxon>
        <taxon>Thermoanaerobacterales</taxon>
        <taxon>Thermoanaerobacteraceae</taxon>
        <taxon>Thermacetogenium</taxon>
    </lineage>
</organism>
<evidence type="ECO:0000313" key="1">
    <source>
        <dbReference type="EMBL" id="AFV11254.1"/>
    </source>
</evidence>
<accession>K4LT69</accession>
<dbReference type="HOGENOM" id="CLU_727479_0_0_9"/>
<keyword evidence="2" id="KW-1185">Reference proteome</keyword>
<name>K4LT69_THEPS</name>
<dbReference type="STRING" id="1089553.Tph_c10310"/>
<dbReference type="AlphaFoldDB" id="K4LT69"/>
<dbReference type="Proteomes" id="UP000000467">
    <property type="component" value="Chromosome"/>
</dbReference>
<protein>
    <recommendedName>
        <fullName evidence="3">Flagellar hook-length control protein FliK</fullName>
    </recommendedName>
</protein>
<sequence length="380" mass="41640">MMMTVVRVMPTSGMNAVFSPRGGPFAVKVLEVAGDRAVVWAGERIIEVRSEIPLAAGEEFLVEAERRGDGTVAWRVVGEIARTGSKDLRNLQGENLQRSPQGEPLRYAFLEFGVPLSEANFQKARQLLQKLGADTPAAALAAAACLKSGLESEDLLGFMFSFFSRLLSAGDQVNGGSTKELFTGGIAPFSEQDLFSRDGATLLRARLQEIAEAIIRLSGAFREDHGGEPGTPVTPCRDDLTKLLLAGQVFARLRASGRDGGFYYIPLFLVASGVLFSNGELLVYPCAEERDAECCRVLLLLETEKLGKMQIDVFFRQGNLTVGAVVEREGTKLLFDRYWPELACVLQQKNYRVHWSGCRVGVLSREKPAAEPYCPLDLRV</sequence>
<dbReference type="KEGG" id="tpz:Tph_c10310"/>
<gene>
    <name evidence="1" type="ordered locus">Tph_c10310</name>
</gene>
<evidence type="ECO:0008006" key="3">
    <source>
        <dbReference type="Google" id="ProtNLM"/>
    </source>
</evidence>
<proteinExistence type="predicted"/>
<evidence type="ECO:0000313" key="2">
    <source>
        <dbReference type="Proteomes" id="UP000000467"/>
    </source>
</evidence>
<dbReference type="EMBL" id="CP003732">
    <property type="protein sequence ID" value="AFV11254.1"/>
    <property type="molecule type" value="Genomic_DNA"/>
</dbReference>
<reference evidence="1 2" key="1">
    <citation type="journal article" date="2012" name="BMC Genomics">
        <title>Genome-guided analysis of physiological and morphological traits of the fermentative acetate oxidizer Thermacetogenium phaeum.</title>
        <authorList>
            <person name="Oehler D."/>
            <person name="Poehlein A."/>
            <person name="Leimbach A."/>
            <person name="Muller N."/>
            <person name="Daniel R."/>
            <person name="Gottschalk G."/>
            <person name="Schink B."/>
        </authorList>
    </citation>
    <scope>NUCLEOTIDE SEQUENCE [LARGE SCALE GENOMIC DNA]</scope>
    <source>
        <strain evidence="2">ATCC BAA-254 / DSM 26808 / PB</strain>
    </source>
</reference>